<dbReference type="AlphaFoldDB" id="A0A926VGN4"/>
<name>A0A926VGN4_9CYAN</name>
<keyword evidence="1" id="KW-0378">Hydrolase</keyword>
<sequence length="217" mass="24331">MKSTYINGRFYYKDENGILLPAVTTILKATQPIESVAALSNWRNKVGNAEANRIALTSRRRGELLHQWVKEYLQGLSPIASSLIEPYCYSVQSVLEKLSDVQLVEAVVPNYMEGYAGKVDLVARYEGVPCTIELTAAEEPKLRVGKLYDKPLQLVAYGGAINRCYGESLFGTKIVNGLIVVALPGEDAETFTFKREELLDYWQEWLKRLKSFGEKAA</sequence>
<gene>
    <name evidence="1" type="ORF">H6G03_20385</name>
</gene>
<evidence type="ECO:0000313" key="1">
    <source>
        <dbReference type="EMBL" id="MBD2183388.1"/>
    </source>
</evidence>
<dbReference type="EMBL" id="JACJPW010000054">
    <property type="protein sequence ID" value="MBD2183388.1"/>
    <property type="molecule type" value="Genomic_DNA"/>
</dbReference>
<proteinExistence type="predicted"/>
<dbReference type="PANTHER" id="PTHR31340:SF3">
    <property type="entry name" value="MITOCHONDRIAL GENOME MAINTENANCE EXONUCLEASE 1"/>
    <property type="match status" value="1"/>
</dbReference>
<dbReference type="RefSeq" id="WP_190467614.1">
    <property type="nucleotide sequence ID" value="NZ_JACJPW010000054.1"/>
</dbReference>
<reference evidence="1" key="1">
    <citation type="journal article" date="2015" name="ISME J.">
        <title>Draft Genome Sequence of Streptomyces incarnatus NRRL8089, which Produces the Nucleoside Antibiotic Sinefungin.</title>
        <authorList>
            <person name="Oshima K."/>
            <person name="Hattori M."/>
            <person name="Shimizu H."/>
            <person name="Fukuda K."/>
            <person name="Nemoto M."/>
            <person name="Inagaki K."/>
            <person name="Tamura T."/>
        </authorList>
    </citation>
    <scope>NUCLEOTIDE SEQUENCE</scope>
    <source>
        <strain evidence="1">FACHB-1375</strain>
    </source>
</reference>
<dbReference type="Proteomes" id="UP000641646">
    <property type="component" value="Unassembled WGS sequence"/>
</dbReference>
<dbReference type="PANTHER" id="PTHR31340">
    <property type="entry name" value="MITOCHONDRIAL GENOME MAINTENANCE EXONUCLEASE 1"/>
    <property type="match status" value="1"/>
</dbReference>
<comment type="caution">
    <text evidence="1">The sequence shown here is derived from an EMBL/GenBank/DDBJ whole genome shotgun (WGS) entry which is preliminary data.</text>
</comment>
<keyword evidence="1" id="KW-0269">Exonuclease</keyword>
<keyword evidence="1" id="KW-0540">Nuclease</keyword>
<reference evidence="1" key="2">
    <citation type="submission" date="2020-08" db="EMBL/GenBank/DDBJ databases">
        <authorList>
            <person name="Chen M."/>
            <person name="Teng W."/>
            <person name="Zhao L."/>
            <person name="Hu C."/>
            <person name="Zhou Y."/>
            <person name="Han B."/>
            <person name="Song L."/>
            <person name="Shu W."/>
        </authorList>
    </citation>
    <scope>NUCLEOTIDE SEQUENCE</scope>
    <source>
        <strain evidence="1">FACHB-1375</strain>
    </source>
</reference>
<dbReference type="GO" id="GO:0008297">
    <property type="term" value="F:single-stranded DNA exodeoxyribonuclease activity"/>
    <property type="evidence" value="ECO:0007669"/>
    <property type="project" value="TreeGrafter"/>
</dbReference>
<evidence type="ECO:0000313" key="2">
    <source>
        <dbReference type="Proteomes" id="UP000641646"/>
    </source>
</evidence>
<protein>
    <submittedName>
        <fullName evidence="1">Exonuclease</fullName>
    </submittedName>
</protein>
<keyword evidence="2" id="KW-1185">Reference proteome</keyword>
<accession>A0A926VGN4</accession>
<organism evidence="1 2">
    <name type="scientific">Aerosakkonema funiforme FACHB-1375</name>
    <dbReference type="NCBI Taxonomy" id="2949571"/>
    <lineage>
        <taxon>Bacteria</taxon>
        <taxon>Bacillati</taxon>
        <taxon>Cyanobacteriota</taxon>
        <taxon>Cyanophyceae</taxon>
        <taxon>Oscillatoriophycideae</taxon>
        <taxon>Aerosakkonematales</taxon>
        <taxon>Aerosakkonemataceae</taxon>
        <taxon>Aerosakkonema</taxon>
    </lineage>
</organism>